<dbReference type="FunFam" id="2.70.150.10:FF:000020">
    <property type="entry name" value="Copper-exporting P-type ATPase A"/>
    <property type="match status" value="1"/>
</dbReference>
<comment type="subcellular location">
    <subcellularLocation>
        <location evidence="1">Cell membrane</location>
        <topology evidence="1">Multi-pass membrane protein</topology>
    </subcellularLocation>
</comment>
<dbReference type="GO" id="GO:0016491">
    <property type="term" value="F:oxidoreductase activity"/>
    <property type="evidence" value="ECO:0007669"/>
    <property type="project" value="InterPro"/>
</dbReference>
<dbReference type="InterPro" id="IPR011017">
    <property type="entry name" value="TRASH_dom"/>
</dbReference>
<evidence type="ECO:0000256" key="9">
    <source>
        <dbReference type="ARBA" id="ARBA00022989"/>
    </source>
</evidence>
<evidence type="ECO:0000313" key="14">
    <source>
        <dbReference type="EMBL" id="MPL92933.1"/>
    </source>
</evidence>
<dbReference type="InterPro" id="IPR008250">
    <property type="entry name" value="ATPase_P-typ_transduc_dom_A_sf"/>
</dbReference>
<evidence type="ECO:0000256" key="11">
    <source>
        <dbReference type="SAM" id="MobiDB-lite"/>
    </source>
</evidence>
<evidence type="ECO:0000256" key="8">
    <source>
        <dbReference type="ARBA" id="ARBA00022967"/>
    </source>
</evidence>
<evidence type="ECO:0000256" key="1">
    <source>
        <dbReference type="ARBA" id="ARBA00004651"/>
    </source>
</evidence>
<dbReference type="GO" id="GO:0016887">
    <property type="term" value="F:ATP hydrolysis activity"/>
    <property type="evidence" value="ECO:0007669"/>
    <property type="project" value="InterPro"/>
</dbReference>
<evidence type="ECO:0000256" key="12">
    <source>
        <dbReference type="SAM" id="Phobius"/>
    </source>
</evidence>
<gene>
    <name evidence="14" type="primary">actP_11</name>
    <name evidence="14" type="ORF">SDC9_39057</name>
</gene>
<reference evidence="14" key="1">
    <citation type="submission" date="2019-08" db="EMBL/GenBank/DDBJ databases">
        <authorList>
            <person name="Kucharzyk K."/>
            <person name="Murdoch R.W."/>
            <person name="Higgins S."/>
            <person name="Loffler F."/>
        </authorList>
    </citation>
    <scope>NUCLEOTIDE SEQUENCE</scope>
</reference>
<dbReference type="Gene3D" id="3.40.50.1000">
    <property type="entry name" value="HAD superfamily/HAD-like"/>
    <property type="match status" value="1"/>
</dbReference>
<dbReference type="InterPro" id="IPR012348">
    <property type="entry name" value="RNR-like"/>
</dbReference>
<feature type="transmembrane region" description="Helical" evidence="12">
    <location>
        <begin position="383"/>
        <end position="402"/>
    </location>
</feature>
<dbReference type="PRINTS" id="PR00943">
    <property type="entry name" value="CUATPASE"/>
</dbReference>
<proteinExistence type="inferred from homology"/>
<evidence type="ECO:0000256" key="5">
    <source>
        <dbReference type="ARBA" id="ARBA00022723"/>
    </source>
</evidence>
<dbReference type="SUPFAM" id="SSF56784">
    <property type="entry name" value="HAD-like"/>
    <property type="match status" value="1"/>
</dbReference>
<dbReference type="InterPro" id="IPR001757">
    <property type="entry name" value="P_typ_ATPase"/>
</dbReference>
<evidence type="ECO:0000256" key="3">
    <source>
        <dbReference type="ARBA" id="ARBA00022475"/>
    </source>
</evidence>
<dbReference type="NCBIfam" id="TIGR01494">
    <property type="entry name" value="ATPase_P-type"/>
    <property type="match status" value="1"/>
</dbReference>
<dbReference type="InterPro" id="IPR027256">
    <property type="entry name" value="P-typ_ATPase_IB"/>
</dbReference>
<feature type="transmembrane region" description="Helical" evidence="12">
    <location>
        <begin position="188"/>
        <end position="207"/>
    </location>
</feature>
<dbReference type="InterPro" id="IPR036412">
    <property type="entry name" value="HAD-like_sf"/>
</dbReference>
<keyword evidence="9 12" id="KW-1133">Transmembrane helix</keyword>
<dbReference type="GO" id="GO:0005524">
    <property type="term" value="F:ATP binding"/>
    <property type="evidence" value="ECO:0007669"/>
    <property type="project" value="UniProtKB-KW"/>
</dbReference>
<dbReference type="PANTHER" id="PTHR43520:SF8">
    <property type="entry name" value="P-TYPE CU(+) TRANSPORTER"/>
    <property type="match status" value="1"/>
</dbReference>
<evidence type="ECO:0000259" key="13">
    <source>
        <dbReference type="SMART" id="SM00746"/>
    </source>
</evidence>
<feature type="transmembrane region" description="Helical" evidence="12">
    <location>
        <begin position="227"/>
        <end position="245"/>
    </location>
</feature>
<feature type="transmembrane region" description="Helical" evidence="12">
    <location>
        <begin position="748"/>
        <end position="770"/>
    </location>
</feature>
<dbReference type="NCBIfam" id="TIGR01511">
    <property type="entry name" value="ATPase-IB1_Cu"/>
    <property type="match status" value="1"/>
</dbReference>
<dbReference type="InterPro" id="IPR045800">
    <property type="entry name" value="HMBD"/>
</dbReference>
<dbReference type="Pfam" id="PF04945">
    <property type="entry name" value="YHS"/>
    <property type="match status" value="1"/>
</dbReference>
<dbReference type="PROSITE" id="PS00154">
    <property type="entry name" value="ATPASE_E1_E2"/>
    <property type="match status" value="1"/>
</dbReference>
<feature type="transmembrane region" description="Helical" evidence="12">
    <location>
        <begin position="408"/>
        <end position="431"/>
    </location>
</feature>
<dbReference type="InterPro" id="IPR009078">
    <property type="entry name" value="Ferritin-like_SF"/>
</dbReference>
<dbReference type="AlphaFoldDB" id="A0A644VR78"/>
<keyword evidence="6" id="KW-0547">Nucleotide-binding</keyword>
<evidence type="ECO:0000256" key="10">
    <source>
        <dbReference type="ARBA" id="ARBA00023136"/>
    </source>
</evidence>
<dbReference type="SUPFAM" id="SSF81653">
    <property type="entry name" value="Calcium ATPase, transduction domain A"/>
    <property type="match status" value="1"/>
</dbReference>
<evidence type="ECO:0000256" key="4">
    <source>
        <dbReference type="ARBA" id="ARBA00022692"/>
    </source>
</evidence>
<organism evidence="14">
    <name type="scientific">bioreactor metagenome</name>
    <dbReference type="NCBI Taxonomy" id="1076179"/>
    <lineage>
        <taxon>unclassified sequences</taxon>
        <taxon>metagenomes</taxon>
        <taxon>ecological metagenomes</taxon>
    </lineage>
</organism>
<keyword evidence="7" id="KW-0067">ATP-binding</keyword>
<dbReference type="SFLD" id="SFLDS00003">
    <property type="entry name" value="Haloacid_Dehalogenase"/>
    <property type="match status" value="1"/>
</dbReference>
<keyword evidence="3" id="KW-1003">Cell membrane</keyword>
<dbReference type="InterPro" id="IPR023299">
    <property type="entry name" value="ATPase_P-typ_cyto_dom_N"/>
</dbReference>
<comment type="caution">
    <text evidence="14">The sequence shown here is derived from an EMBL/GenBank/DDBJ whole genome shotgun (WGS) entry which is preliminary data.</text>
</comment>
<dbReference type="NCBIfam" id="TIGR01525">
    <property type="entry name" value="ATPase-IB_hvy"/>
    <property type="match status" value="1"/>
</dbReference>
<dbReference type="GO" id="GO:0005507">
    <property type="term" value="F:copper ion binding"/>
    <property type="evidence" value="ECO:0007669"/>
    <property type="project" value="TreeGrafter"/>
</dbReference>
<protein>
    <submittedName>
        <fullName evidence="14">Copper-transporting P-type ATPase</fullName>
    </submittedName>
</protein>
<feature type="domain" description="TRASH" evidence="13">
    <location>
        <begin position="22"/>
        <end position="60"/>
    </location>
</feature>
<dbReference type="InterPro" id="IPR018303">
    <property type="entry name" value="ATPase_P-typ_P_site"/>
</dbReference>
<keyword evidence="5" id="KW-0479">Metal-binding</keyword>
<dbReference type="InterPro" id="IPR023298">
    <property type="entry name" value="ATPase_P-typ_TM_dom_sf"/>
</dbReference>
<dbReference type="CDD" id="cd02094">
    <property type="entry name" value="P-type_ATPase_Cu-like"/>
    <property type="match status" value="1"/>
</dbReference>
<dbReference type="InterPro" id="IPR059000">
    <property type="entry name" value="ATPase_P-type_domA"/>
</dbReference>
<dbReference type="SMART" id="SM00746">
    <property type="entry name" value="TRASH"/>
    <property type="match status" value="1"/>
</dbReference>
<dbReference type="InterPro" id="IPR007029">
    <property type="entry name" value="YHS_dom"/>
</dbReference>
<dbReference type="PRINTS" id="PR00119">
    <property type="entry name" value="CATATPASE"/>
</dbReference>
<feature type="transmembrane region" description="Helical" evidence="12">
    <location>
        <begin position="124"/>
        <end position="145"/>
    </location>
</feature>
<dbReference type="Pfam" id="PF00702">
    <property type="entry name" value="Hydrolase"/>
    <property type="match status" value="1"/>
</dbReference>
<feature type="transmembrane region" description="Helical" evidence="12">
    <location>
        <begin position="723"/>
        <end position="742"/>
    </location>
</feature>
<dbReference type="GO" id="GO:0055070">
    <property type="term" value="P:copper ion homeostasis"/>
    <property type="evidence" value="ECO:0007669"/>
    <property type="project" value="TreeGrafter"/>
</dbReference>
<dbReference type="Pfam" id="PF00122">
    <property type="entry name" value="E1-E2_ATPase"/>
    <property type="match status" value="1"/>
</dbReference>
<dbReference type="SFLD" id="SFLDG00002">
    <property type="entry name" value="C1.7:_P-type_atpase_like"/>
    <property type="match status" value="1"/>
</dbReference>
<dbReference type="InterPro" id="IPR044492">
    <property type="entry name" value="P_typ_ATPase_HD_dom"/>
</dbReference>
<sequence>MANHHHHHATSDTKTGAKTATDPVCGMQVEIKEGARTRDYGGETFHFCSAGCQEKFDADPYFYASGNAKKAGQKAQPGTQYTCPMHPEIVRDEPGSCPICGMALEPMVPSDEPSHELVDFTRRMWISAAAAVPLIIITMGELVGLDVRGWMGHRLSVYAEFVLATPVILWAALPFFRRGIDSIRNVSPNMWTLISLGVGAAYLYSLVATFAPGVFPVEYRMGHGVGTYYEAAVVIVALIFVGQVLELRARERTGDAIRALLDLAPKTARRILADGSEYDAPLENIVEGDLLRVRPGDSVPVDGEVVEGRSSVDESMITGEPVPVEKVEGDRVTGGTINKNGTLAVRATQVGADTVLSQIVEMVAGARRSRAPIQGLADKVSSVFVPTVVVIAIIAFGVWLWAGPEPALAFAIASAVSVLIIACPCALGLATPISITTAAGRGAQAGVLIKDAEALERMARVDTVIVDKTGTLTEGKPRLTDVVALHGDEAEVLGLAAALERGSEHPLAEAIVAGAKDRSLSLETAEDFEAVTGKGVHGTVGGRRVALGNAAMMTDLGLSTDEAEAEADTLRADGKTAMFVAVDGTLAGIVAVADPIKETTEAAIRDLHALGLTVIMATGDNRRTAEAVASKLGIDEVRAGVLPEDKQKLVEELRAKGKSVAMAGDGVNDAPALAAADVGIAMSTGADVAVESAGITLMRGDLVGLVRARKLAVATLRNIKQNLFFAFVYNAAGVPVAAGVLYPLTGLLLSPMIAAAAMSLSSVSVITNALRLRRIDL</sequence>
<dbReference type="EMBL" id="VSSQ01000375">
    <property type="protein sequence ID" value="MPL92933.1"/>
    <property type="molecule type" value="Genomic_DNA"/>
</dbReference>
<feature type="transmembrane region" description="Helical" evidence="12">
    <location>
        <begin position="157"/>
        <end position="176"/>
    </location>
</feature>
<keyword evidence="8" id="KW-1278">Translocase</keyword>
<feature type="region of interest" description="Disordered" evidence="11">
    <location>
        <begin position="1"/>
        <end position="21"/>
    </location>
</feature>
<dbReference type="GO" id="GO:0043682">
    <property type="term" value="F:P-type divalent copper transporter activity"/>
    <property type="evidence" value="ECO:0007669"/>
    <property type="project" value="TreeGrafter"/>
</dbReference>
<dbReference type="PANTHER" id="PTHR43520">
    <property type="entry name" value="ATP7, ISOFORM B"/>
    <property type="match status" value="1"/>
</dbReference>
<evidence type="ECO:0000256" key="6">
    <source>
        <dbReference type="ARBA" id="ARBA00022741"/>
    </source>
</evidence>
<dbReference type="InterPro" id="IPR023214">
    <property type="entry name" value="HAD_sf"/>
</dbReference>
<dbReference type="Pfam" id="PF19335">
    <property type="entry name" value="HMBD"/>
    <property type="match status" value="1"/>
</dbReference>
<dbReference type="Gene3D" id="3.40.1110.10">
    <property type="entry name" value="Calcium-transporting ATPase, cytoplasmic domain N"/>
    <property type="match status" value="1"/>
</dbReference>
<dbReference type="SFLD" id="SFLDF00027">
    <property type="entry name" value="p-type_atpase"/>
    <property type="match status" value="1"/>
</dbReference>
<keyword evidence="4 12" id="KW-0812">Transmembrane</keyword>
<dbReference type="SUPFAM" id="SSF81665">
    <property type="entry name" value="Calcium ATPase, transmembrane domain M"/>
    <property type="match status" value="1"/>
</dbReference>
<evidence type="ECO:0000256" key="7">
    <source>
        <dbReference type="ARBA" id="ARBA00022840"/>
    </source>
</evidence>
<dbReference type="GO" id="GO:0005886">
    <property type="term" value="C:plasma membrane"/>
    <property type="evidence" value="ECO:0007669"/>
    <property type="project" value="UniProtKB-SubCell"/>
</dbReference>
<keyword evidence="10 12" id="KW-0472">Membrane</keyword>
<accession>A0A644VR78</accession>
<name>A0A644VR78_9ZZZZ</name>
<dbReference type="Gene3D" id="2.70.150.10">
    <property type="entry name" value="Calcium-transporting ATPase, cytoplasmic transduction domain A"/>
    <property type="match status" value="1"/>
</dbReference>
<dbReference type="SUPFAM" id="SSF47240">
    <property type="entry name" value="Ferritin-like"/>
    <property type="match status" value="1"/>
</dbReference>
<comment type="similarity">
    <text evidence="2">Belongs to the cation transport ATPase (P-type) (TC 3.A.3) family. Type IB subfamily.</text>
</comment>
<dbReference type="Gene3D" id="1.10.620.20">
    <property type="entry name" value="Ribonucleotide Reductase, subunit A"/>
    <property type="match status" value="1"/>
</dbReference>
<evidence type="ECO:0000256" key="2">
    <source>
        <dbReference type="ARBA" id="ARBA00006024"/>
    </source>
</evidence>